<proteinExistence type="predicted"/>
<accession>A0A1X0AZ12</accession>
<gene>
    <name evidence="1" type="ORF">BST13_14675</name>
</gene>
<dbReference type="STRING" id="1927124.BST13_14675"/>
<protein>
    <submittedName>
        <fullName evidence="1">Uncharacterized protein</fullName>
    </submittedName>
</protein>
<keyword evidence="2" id="KW-1185">Reference proteome</keyword>
<organism evidence="1 2">
    <name type="scientific">Mycobacterium aquaticum</name>
    <dbReference type="NCBI Taxonomy" id="1927124"/>
    <lineage>
        <taxon>Bacteria</taxon>
        <taxon>Bacillati</taxon>
        <taxon>Actinomycetota</taxon>
        <taxon>Actinomycetes</taxon>
        <taxon>Mycobacteriales</taxon>
        <taxon>Mycobacteriaceae</taxon>
        <taxon>Mycobacterium</taxon>
    </lineage>
</organism>
<evidence type="ECO:0000313" key="1">
    <source>
        <dbReference type="EMBL" id="ORA35332.1"/>
    </source>
</evidence>
<reference evidence="1 2" key="1">
    <citation type="submission" date="2017-02" db="EMBL/GenBank/DDBJ databases">
        <title>The new phylogeny of genus Mycobacterium.</title>
        <authorList>
            <person name="Tortoli E."/>
            <person name="Trovato A."/>
            <person name="Cirillo D.M."/>
        </authorList>
    </citation>
    <scope>NUCLEOTIDE SEQUENCE [LARGE SCALE GENOMIC DNA]</scope>
    <source>
        <strain evidence="1 2">RW6</strain>
    </source>
</reference>
<dbReference type="EMBL" id="MVHF01000012">
    <property type="protein sequence ID" value="ORA35332.1"/>
    <property type="molecule type" value="Genomic_DNA"/>
</dbReference>
<sequence>MNAGNCSGTALAQNDATASGFDMTSNNPVAAFRLKLTPRQRELLRTQLRVNSENAYDDIEENGDRPVGELAGRWRVFDRLPEETWVLPAWWRRQFARGFDDLALDLEVGHLPYPRSVAEEVALMLCIADAKAALMNGQYNDNVAALPATPGDDDWQSATNSLVSGRHIDWQHCLDDSLEWLGDPPASTSWFNPFSGFEPRPVDRGFRR</sequence>
<evidence type="ECO:0000313" key="2">
    <source>
        <dbReference type="Proteomes" id="UP000192448"/>
    </source>
</evidence>
<dbReference type="AlphaFoldDB" id="A0A1X0AZ12"/>
<comment type="caution">
    <text evidence="1">The sequence shown here is derived from an EMBL/GenBank/DDBJ whole genome shotgun (WGS) entry which is preliminary data.</text>
</comment>
<dbReference type="Proteomes" id="UP000192448">
    <property type="component" value="Unassembled WGS sequence"/>
</dbReference>
<name>A0A1X0AZ12_9MYCO</name>